<evidence type="ECO:0000313" key="1">
    <source>
        <dbReference type="EMBL" id="QBK90279.1"/>
    </source>
</evidence>
<sequence>MSSETFINVAKLELDSLTEFQKELHNESDIDEEVSSSFTYNFIKSTWSTLYTEKLNPITREKQAQTAEYELNTKFHYARKVYATIDIPSYKIKSKYDELVEIAPCNNIFHNIIEECTLSTDGENIQTLNTVSLDNYAQFDMPPGAGKRRLHKKMIGDRNIYGKWSTGFNSMSLECILPFDYTSHIKKAIPLFLCSSSMKISHIFKFNTRLSHIIRMRVRKSKEDDWTYIKYNHIYMHDVKHDESLDFPDIWAKYSYLTNEEIEWRRENQHSIYYEDIIIKHADINTIYGKPVTLNIQSPYPVKSIRWGSINMNSIKLNTHSNYTTNINDINKGFNPTESFELRYGNSYRVQAMNYKHHSRIEPFYSTMSAPYDEGYNCLNLTNNIYHIYPDGGIVFHMGNIQAKFNINNTDPNLLLVEDQKIEVDQDLVFKELDANYNKTNNISSPEFKVYIMLTIIRKVIFEYKKPVKLENNKLAQIEKIDKQYSDSY</sequence>
<gene>
    <name evidence="1" type="ORF">LCPAC102_01920</name>
</gene>
<reference evidence="1" key="1">
    <citation type="journal article" date="2019" name="MBio">
        <title>Virus Genomes from Deep Sea Sediments Expand the Ocean Megavirome and Support Independent Origins of Viral Gigantism.</title>
        <authorList>
            <person name="Backstrom D."/>
            <person name="Yutin N."/>
            <person name="Jorgensen S.L."/>
            <person name="Dharamshi J."/>
            <person name="Homa F."/>
            <person name="Zaremba-Niedwiedzka K."/>
            <person name="Spang A."/>
            <person name="Wolf Y.I."/>
            <person name="Koonin E.V."/>
            <person name="Ettema T.J."/>
        </authorList>
    </citation>
    <scope>NUCLEOTIDE SEQUENCE</scope>
</reference>
<organism evidence="1">
    <name type="scientific">Pithovirus LCPAC102</name>
    <dbReference type="NCBI Taxonomy" id="2506587"/>
    <lineage>
        <taxon>Viruses</taxon>
        <taxon>Pithoviruses</taxon>
    </lineage>
</organism>
<dbReference type="EMBL" id="MK500472">
    <property type="protein sequence ID" value="QBK90279.1"/>
    <property type="molecule type" value="Genomic_DNA"/>
</dbReference>
<accession>A0A4D5XF97</accession>
<dbReference type="SUPFAM" id="SSF49749">
    <property type="entry name" value="Group II dsDNA viruses VP"/>
    <property type="match status" value="2"/>
</dbReference>
<dbReference type="InterPro" id="IPR016112">
    <property type="entry name" value="VP_dsDNA_II"/>
</dbReference>
<protein>
    <submittedName>
        <fullName evidence="1">Major capsid protein</fullName>
    </submittedName>
</protein>
<proteinExistence type="predicted"/>
<name>A0A4D5XF97_9VIRU</name>
<dbReference type="Gene3D" id="2.70.9.10">
    <property type="entry name" value="Adenovirus Type 2 Hexon, domain 4"/>
    <property type="match status" value="1"/>
</dbReference>